<dbReference type="Pfam" id="PF00990">
    <property type="entry name" value="GGDEF"/>
    <property type="match status" value="1"/>
</dbReference>
<dbReference type="InterPro" id="IPR000160">
    <property type="entry name" value="GGDEF_dom"/>
</dbReference>
<reference evidence="5" key="1">
    <citation type="journal article" date="2019" name="Int. J. Syst. Evol. Microbiol.">
        <title>The Global Catalogue of Microorganisms (GCM) 10K type strain sequencing project: providing services to taxonomists for standard genome sequencing and annotation.</title>
        <authorList>
            <consortium name="The Broad Institute Genomics Platform"/>
            <consortium name="The Broad Institute Genome Sequencing Center for Infectious Disease"/>
            <person name="Wu L."/>
            <person name="Ma J."/>
        </authorList>
    </citation>
    <scope>NUCLEOTIDE SEQUENCE [LARGE SCALE GENOMIC DNA]</scope>
    <source>
        <strain evidence="5">CGMCC 4.7289</strain>
    </source>
</reference>
<dbReference type="NCBIfam" id="TIGR00254">
    <property type="entry name" value="GGDEF"/>
    <property type="match status" value="1"/>
</dbReference>
<name>A0ABV8LHD7_9ACTN</name>
<evidence type="ECO:0000256" key="1">
    <source>
        <dbReference type="SAM" id="Phobius"/>
    </source>
</evidence>
<protein>
    <submittedName>
        <fullName evidence="4">Bifunctional diguanylate cyclase/phosphodiesterase</fullName>
    </submittedName>
</protein>
<dbReference type="SUPFAM" id="SSF55073">
    <property type="entry name" value="Nucleotide cyclase"/>
    <property type="match status" value="1"/>
</dbReference>
<keyword evidence="5" id="KW-1185">Reference proteome</keyword>
<dbReference type="SUPFAM" id="SSF141868">
    <property type="entry name" value="EAL domain-like"/>
    <property type="match status" value="1"/>
</dbReference>
<dbReference type="SUPFAM" id="SSF55781">
    <property type="entry name" value="GAF domain-like"/>
    <property type="match status" value="1"/>
</dbReference>
<dbReference type="PROSITE" id="PS50883">
    <property type="entry name" value="EAL"/>
    <property type="match status" value="1"/>
</dbReference>
<dbReference type="CDD" id="cd01949">
    <property type="entry name" value="GGDEF"/>
    <property type="match status" value="1"/>
</dbReference>
<keyword evidence="1" id="KW-0472">Membrane</keyword>
<organism evidence="4 5">
    <name type="scientific">Hamadaea flava</name>
    <dbReference type="NCBI Taxonomy" id="1742688"/>
    <lineage>
        <taxon>Bacteria</taxon>
        <taxon>Bacillati</taxon>
        <taxon>Actinomycetota</taxon>
        <taxon>Actinomycetes</taxon>
        <taxon>Micromonosporales</taxon>
        <taxon>Micromonosporaceae</taxon>
        <taxon>Hamadaea</taxon>
    </lineage>
</organism>
<dbReference type="InterPro" id="IPR052155">
    <property type="entry name" value="Biofilm_reg_signaling"/>
</dbReference>
<feature type="transmembrane region" description="Helical" evidence="1">
    <location>
        <begin position="178"/>
        <end position="201"/>
    </location>
</feature>
<feature type="transmembrane region" description="Helical" evidence="1">
    <location>
        <begin position="222"/>
        <end position="244"/>
    </location>
</feature>
<dbReference type="PROSITE" id="PS50887">
    <property type="entry name" value="GGDEF"/>
    <property type="match status" value="1"/>
</dbReference>
<dbReference type="Pfam" id="PF00563">
    <property type="entry name" value="EAL"/>
    <property type="match status" value="1"/>
</dbReference>
<proteinExistence type="predicted"/>
<sequence length="844" mass="90902">MNSVVHRISEGFRSAMDYLRAALRRAYLASGAPELPRRARTFAAFAVGVALVVSIGGVVFSPVDDWVRFAIVVGMVVVSHLGRLRVRISGSNFATAWGDAAFIVAVWVGPDGWLPAAMGLGVLLANLLLQAFADEWKPFVEIIRRSASLAIAAGPAALVAHLLVQGEYKEMVTPDDGFALAATALGYSLLTVVITCVYTSLRDGHKFSTLMRRALSSIWMMTLGNLAVGLGIVGLLGVDLRWLIALPPVLWLFQQAYTHRLLDSQERQGWNRYADAIRALRRHGDIAGIANAGARSALSLFRANEVVVELLNSDGPTMRYTAGGGPLRRNAGVIASVTRPLEVAGEQVGTLTLHFAGTVGLRSRDRAALAAYADALGVALHDSATHAALRHATERAVDEAVRDPLTKLFNREALLRRGDETLRGLDRSAAVALLMLDVDNFKEINNTLGHVAGDQLLQIAAGRLSDLVSDVELLARLGGDEFGLLLFDLPEDGTEQAMRQAERQALRRARRLAAALAEPTEIAGVTVSAETSVGVVVAAAGRVDMPELLRRADVALYQAKDGQSSVVAYDPSHDGASTDRLALVAEMRTALSLDDQLLVALQPAIDLSTGAPTGVEALARWEHPRRGRLHPKDFVRAVEASELLAPFTRYIVDKALTAAALWQAEGIDVPVSVNLSARNLLDAELPADIGRLLDKHRIEPARLVLEITETVVMSDLRVIDEVLNDLRQLGVQLSVDDFGTGYSSLTFLTRIAVDEVKVDRSFVRAMGDSPQAAAIVRTTVDLGRQLGLRVVAEGVETHEQRRVLTDLGCTAAQGFHFFRPMPSEEITAALRSLPEPPAALAKLA</sequence>
<keyword evidence="1" id="KW-1133">Transmembrane helix</keyword>
<dbReference type="InterPro" id="IPR035919">
    <property type="entry name" value="EAL_sf"/>
</dbReference>
<feature type="transmembrane region" description="Helical" evidence="1">
    <location>
        <begin position="91"/>
        <end position="108"/>
    </location>
</feature>
<dbReference type="PANTHER" id="PTHR44757">
    <property type="entry name" value="DIGUANYLATE CYCLASE DGCP"/>
    <property type="match status" value="1"/>
</dbReference>
<dbReference type="EMBL" id="JBHSAY010000003">
    <property type="protein sequence ID" value="MFC4129893.1"/>
    <property type="molecule type" value="Genomic_DNA"/>
</dbReference>
<dbReference type="Gene3D" id="3.30.70.270">
    <property type="match status" value="1"/>
</dbReference>
<feature type="transmembrane region" description="Helical" evidence="1">
    <location>
        <begin position="145"/>
        <end position="166"/>
    </location>
</feature>
<feature type="domain" description="GGDEF" evidence="3">
    <location>
        <begin position="429"/>
        <end position="571"/>
    </location>
</feature>
<evidence type="ECO:0000313" key="5">
    <source>
        <dbReference type="Proteomes" id="UP001595816"/>
    </source>
</evidence>
<evidence type="ECO:0000313" key="4">
    <source>
        <dbReference type="EMBL" id="MFC4129893.1"/>
    </source>
</evidence>
<dbReference type="SMART" id="SM00052">
    <property type="entry name" value="EAL"/>
    <property type="match status" value="1"/>
</dbReference>
<evidence type="ECO:0000259" key="3">
    <source>
        <dbReference type="PROSITE" id="PS50887"/>
    </source>
</evidence>
<feature type="domain" description="EAL" evidence="2">
    <location>
        <begin position="580"/>
        <end position="834"/>
    </location>
</feature>
<feature type="transmembrane region" description="Helical" evidence="1">
    <location>
        <begin position="42"/>
        <end position="60"/>
    </location>
</feature>
<dbReference type="SMART" id="SM00267">
    <property type="entry name" value="GGDEF"/>
    <property type="match status" value="1"/>
</dbReference>
<dbReference type="InterPro" id="IPR029787">
    <property type="entry name" value="Nucleotide_cyclase"/>
</dbReference>
<dbReference type="InterPro" id="IPR043128">
    <property type="entry name" value="Rev_trsase/Diguanyl_cyclase"/>
</dbReference>
<evidence type="ECO:0000259" key="2">
    <source>
        <dbReference type="PROSITE" id="PS50883"/>
    </source>
</evidence>
<dbReference type="Gene3D" id="3.20.20.450">
    <property type="entry name" value="EAL domain"/>
    <property type="match status" value="1"/>
</dbReference>
<feature type="transmembrane region" description="Helical" evidence="1">
    <location>
        <begin position="66"/>
        <end position="84"/>
    </location>
</feature>
<feature type="transmembrane region" description="Helical" evidence="1">
    <location>
        <begin position="114"/>
        <end position="133"/>
    </location>
</feature>
<dbReference type="InterPro" id="IPR001633">
    <property type="entry name" value="EAL_dom"/>
</dbReference>
<dbReference type="RefSeq" id="WP_382188731.1">
    <property type="nucleotide sequence ID" value="NZ_JBHSAY010000003.1"/>
</dbReference>
<dbReference type="Proteomes" id="UP001595816">
    <property type="component" value="Unassembled WGS sequence"/>
</dbReference>
<comment type="caution">
    <text evidence="4">The sequence shown here is derived from an EMBL/GenBank/DDBJ whole genome shotgun (WGS) entry which is preliminary data.</text>
</comment>
<dbReference type="PANTHER" id="PTHR44757:SF2">
    <property type="entry name" value="BIOFILM ARCHITECTURE MAINTENANCE PROTEIN MBAA"/>
    <property type="match status" value="1"/>
</dbReference>
<accession>A0ABV8LHD7</accession>
<keyword evidence="1" id="KW-0812">Transmembrane</keyword>
<gene>
    <name evidence="4" type="ORF">ACFOZ4_04675</name>
</gene>
<dbReference type="CDD" id="cd01948">
    <property type="entry name" value="EAL"/>
    <property type="match status" value="1"/>
</dbReference>